<feature type="region of interest" description="Disordered" evidence="1">
    <location>
        <begin position="135"/>
        <end position="155"/>
    </location>
</feature>
<sequence length="199" mass="21506">MWQHVGCVTAPPTSRCSCGSRRSGRICWRAMEVGSQPRGRCMCALRGRRRRGAAAGSYGRAGGYLRSEAGVSQGARSSAARAIHAILDDAKANRCASYSLAGVCIALARHALLVARLSVPSSMCSIAVFQTATHSGSPRPWHTSQPTIPPPAREPTHVWSHACSSTCSSTGLRSRPVDAAFARDDARERGRWWWPLRHL</sequence>
<keyword evidence="3" id="KW-1185">Reference proteome</keyword>
<reference evidence="2" key="1">
    <citation type="submission" date="2023-03" db="EMBL/GenBank/DDBJ databases">
        <title>Massive genome expansion in bonnet fungi (Mycena s.s.) driven by repeated elements and novel gene families across ecological guilds.</title>
        <authorList>
            <consortium name="Lawrence Berkeley National Laboratory"/>
            <person name="Harder C.B."/>
            <person name="Miyauchi S."/>
            <person name="Viragh M."/>
            <person name="Kuo A."/>
            <person name="Thoen E."/>
            <person name="Andreopoulos B."/>
            <person name="Lu D."/>
            <person name="Skrede I."/>
            <person name="Drula E."/>
            <person name="Henrissat B."/>
            <person name="Morin E."/>
            <person name="Kohler A."/>
            <person name="Barry K."/>
            <person name="LaButti K."/>
            <person name="Morin E."/>
            <person name="Salamov A."/>
            <person name="Lipzen A."/>
            <person name="Mereny Z."/>
            <person name="Hegedus B."/>
            <person name="Baldrian P."/>
            <person name="Stursova M."/>
            <person name="Weitz H."/>
            <person name="Taylor A."/>
            <person name="Grigoriev I.V."/>
            <person name="Nagy L.G."/>
            <person name="Martin F."/>
            <person name="Kauserud H."/>
        </authorList>
    </citation>
    <scope>NUCLEOTIDE SEQUENCE</scope>
    <source>
        <strain evidence="2">CBHHK173m</strain>
    </source>
</reference>
<evidence type="ECO:0000313" key="2">
    <source>
        <dbReference type="EMBL" id="KAJ7092443.1"/>
    </source>
</evidence>
<accession>A0AAD6XSP3</accession>
<gene>
    <name evidence="2" type="ORF">B0H15DRAFT_833940</name>
</gene>
<dbReference type="EMBL" id="JARJCN010000018">
    <property type="protein sequence ID" value="KAJ7092443.1"/>
    <property type="molecule type" value="Genomic_DNA"/>
</dbReference>
<organism evidence="2 3">
    <name type="scientific">Mycena belliarum</name>
    <dbReference type="NCBI Taxonomy" id="1033014"/>
    <lineage>
        <taxon>Eukaryota</taxon>
        <taxon>Fungi</taxon>
        <taxon>Dikarya</taxon>
        <taxon>Basidiomycota</taxon>
        <taxon>Agaricomycotina</taxon>
        <taxon>Agaricomycetes</taxon>
        <taxon>Agaricomycetidae</taxon>
        <taxon>Agaricales</taxon>
        <taxon>Marasmiineae</taxon>
        <taxon>Mycenaceae</taxon>
        <taxon>Mycena</taxon>
    </lineage>
</organism>
<dbReference type="Proteomes" id="UP001222325">
    <property type="component" value="Unassembled WGS sequence"/>
</dbReference>
<dbReference type="AlphaFoldDB" id="A0AAD6XSP3"/>
<comment type="caution">
    <text evidence="2">The sequence shown here is derived from an EMBL/GenBank/DDBJ whole genome shotgun (WGS) entry which is preliminary data.</text>
</comment>
<proteinExistence type="predicted"/>
<feature type="compositionally biased region" description="Polar residues" evidence="1">
    <location>
        <begin position="135"/>
        <end position="146"/>
    </location>
</feature>
<name>A0AAD6XSP3_9AGAR</name>
<protein>
    <submittedName>
        <fullName evidence="2">Uncharacterized protein</fullName>
    </submittedName>
</protein>
<evidence type="ECO:0000256" key="1">
    <source>
        <dbReference type="SAM" id="MobiDB-lite"/>
    </source>
</evidence>
<evidence type="ECO:0000313" key="3">
    <source>
        <dbReference type="Proteomes" id="UP001222325"/>
    </source>
</evidence>